<dbReference type="OrthoDB" id="758388at2"/>
<dbReference type="AlphaFoldDB" id="A0A2D1U8T9"/>
<protein>
    <recommendedName>
        <fullName evidence="4">Peptidase S74 domain-containing protein</fullName>
    </recommendedName>
</protein>
<dbReference type="RefSeq" id="WP_099439937.1">
    <property type="nucleotide sequence ID" value="NZ_CP024091.1"/>
</dbReference>
<dbReference type="KEGG" id="pgs:CPT03_16930"/>
<reference evidence="2 3" key="1">
    <citation type="submission" date="2017-10" db="EMBL/GenBank/DDBJ databases">
        <title>Whole genome of Pedobacter ginsengisoli T01R-27 isolated from tomato rhizosphere.</title>
        <authorList>
            <person name="Weon H.-Y."/>
            <person name="Lee S.A."/>
            <person name="Sang M.K."/>
            <person name="Song J."/>
        </authorList>
    </citation>
    <scope>NUCLEOTIDE SEQUENCE [LARGE SCALE GENOMIC DNA]</scope>
    <source>
        <strain evidence="2 3">T01R-27</strain>
    </source>
</reference>
<evidence type="ECO:0000256" key="1">
    <source>
        <dbReference type="SAM" id="Coils"/>
    </source>
</evidence>
<evidence type="ECO:0008006" key="4">
    <source>
        <dbReference type="Google" id="ProtNLM"/>
    </source>
</evidence>
<keyword evidence="3" id="KW-1185">Reference proteome</keyword>
<feature type="coiled-coil region" evidence="1">
    <location>
        <begin position="118"/>
        <end position="156"/>
    </location>
</feature>
<evidence type="ECO:0000313" key="2">
    <source>
        <dbReference type="EMBL" id="ATP58029.1"/>
    </source>
</evidence>
<keyword evidence="1" id="KW-0175">Coiled coil</keyword>
<proteinExistence type="predicted"/>
<dbReference type="EMBL" id="CP024091">
    <property type="protein sequence ID" value="ATP58029.1"/>
    <property type="molecule type" value="Genomic_DNA"/>
</dbReference>
<gene>
    <name evidence="2" type="ORF">CPT03_16930</name>
</gene>
<dbReference type="Proteomes" id="UP000223749">
    <property type="component" value="Chromosome"/>
</dbReference>
<evidence type="ECO:0000313" key="3">
    <source>
        <dbReference type="Proteomes" id="UP000223749"/>
    </source>
</evidence>
<accession>A0A2D1U8T9</accession>
<name>A0A2D1U8T9_9SPHI</name>
<organism evidence="2 3">
    <name type="scientific">Pedobacter ginsengisoli</name>
    <dbReference type="NCBI Taxonomy" id="363852"/>
    <lineage>
        <taxon>Bacteria</taxon>
        <taxon>Pseudomonadati</taxon>
        <taxon>Bacteroidota</taxon>
        <taxon>Sphingobacteriia</taxon>
        <taxon>Sphingobacteriales</taxon>
        <taxon>Sphingobacteriaceae</taxon>
        <taxon>Pedobacter</taxon>
    </lineage>
</organism>
<sequence>MAYIGSNIQGEAAVNSSASLIFATSNGIGVYPRMEIDKDGNVGIGTSIPDVKLAVNGNIRAREIKVETANWPDYVFAKDYQLPSLKDTEKHINEKGHLPGIPSADEVKTNGVDLGDMNAKLLKKIEEMTLIMIQLNKQVQQQAETLKMQQKQLDKLK</sequence>